<keyword evidence="4" id="KW-1185">Reference proteome</keyword>
<reference evidence="4" key="1">
    <citation type="journal article" date="2019" name="Int. J. Syst. Evol. Microbiol.">
        <title>The Global Catalogue of Microorganisms (GCM) 10K type strain sequencing project: providing services to taxonomists for standard genome sequencing and annotation.</title>
        <authorList>
            <consortium name="The Broad Institute Genomics Platform"/>
            <consortium name="The Broad Institute Genome Sequencing Center for Infectious Disease"/>
            <person name="Wu L."/>
            <person name="Ma J."/>
        </authorList>
    </citation>
    <scope>NUCLEOTIDE SEQUENCE [LARGE SCALE GENOMIC DNA]</scope>
    <source>
        <strain evidence="4">CCUG 56754</strain>
    </source>
</reference>
<name>A0ABW3LLC6_9BACI</name>
<evidence type="ECO:0000259" key="2">
    <source>
        <dbReference type="SMART" id="SM00363"/>
    </source>
</evidence>
<accession>A0ABW3LLC6</accession>
<dbReference type="EMBL" id="JBHTKJ010000012">
    <property type="protein sequence ID" value="MFD1038064.1"/>
    <property type="molecule type" value="Genomic_DNA"/>
</dbReference>
<dbReference type="PANTHER" id="PTHR13633:SF3">
    <property type="entry name" value="MITOCHONDRIAL TRANSCRIPTION RESCUE FACTOR 1"/>
    <property type="match status" value="1"/>
</dbReference>
<dbReference type="InterPro" id="IPR036986">
    <property type="entry name" value="S4_RNA-bd_sf"/>
</dbReference>
<dbReference type="InterPro" id="IPR002942">
    <property type="entry name" value="S4_RNA-bd"/>
</dbReference>
<dbReference type="CDD" id="cd00165">
    <property type="entry name" value="S4"/>
    <property type="match status" value="1"/>
</dbReference>
<dbReference type="Pfam" id="PF21278">
    <property type="entry name" value="YlmH_1st"/>
    <property type="match status" value="1"/>
</dbReference>
<dbReference type="InterPro" id="IPR048443">
    <property type="entry name" value="RqcP2_N"/>
</dbReference>
<dbReference type="Gene3D" id="3.30.70.330">
    <property type="match status" value="1"/>
</dbReference>
<dbReference type="InterPro" id="IPR040591">
    <property type="entry name" value="RqcP2_RBD"/>
</dbReference>
<sequence length="258" mass="29794">MDIYQHFRKEEQPFIDQVLSWKEQVEQTFQAKLTEFLDPREQHIIEMIIGPTNDDINMYSFGGGLHTERKRVIIAPFYEERMDDLFQLSLLQASYQNKFITLTHPDVMGAFLSLGIKRNKLGDIFVENGMIQIITAAEIAPFILANLTSIKKAKIKLEEKPLSEKIENELHWKEMDKTVSSLRLDAVLKEIYNVSRKDASEFIHKGQVKVNFKVVEDGKFSLQEGDLLSVRGKGRSKLIKINGRTKKDKWKIAIAIII</sequence>
<dbReference type="InterPro" id="IPR012677">
    <property type="entry name" value="Nucleotide-bd_a/b_plait_sf"/>
</dbReference>
<protein>
    <submittedName>
        <fullName evidence="3">RNA-binding protein</fullName>
    </submittedName>
</protein>
<dbReference type="Pfam" id="PF17774">
    <property type="entry name" value="YlmH_RBD"/>
    <property type="match status" value="1"/>
</dbReference>
<evidence type="ECO:0000313" key="4">
    <source>
        <dbReference type="Proteomes" id="UP001597040"/>
    </source>
</evidence>
<evidence type="ECO:0000256" key="1">
    <source>
        <dbReference type="PROSITE-ProRule" id="PRU00182"/>
    </source>
</evidence>
<organism evidence="3 4">
    <name type="scientific">Virgibacillus byunsanensis</name>
    <dbReference type="NCBI Taxonomy" id="570945"/>
    <lineage>
        <taxon>Bacteria</taxon>
        <taxon>Bacillati</taxon>
        <taxon>Bacillota</taxon>
        <taxon>Bacilli</taxon>
        <taxon>Bacillales</taxon>
        <taxon>Bacillaceae</taxon>
        <taxon>Virgibacillus</taxon>
    </lineage>
</organism>
<comment type="caution">
    <text evidence="3">The sequence shown here is derived from an EMBL/GenBank/DDBJ whole genome shotgun (WGS) entry which is preliminary data.</text>
</comment>
<proteinExistence type="predicted"/>
<dbReference type="PROSITE" id="PS50889">
    <property type="entry name" value="S4"/>
    <property type="match status" value="1"/>
</dbReference>
<feature type="domain" description="RNA-binding S4" evidence="2">
    <location>
        <begin position="182"/>
        <end position="244"/>
    </location>
</feature>
<keyword evidence="1" id="KW-0694">RNA-binding</keyword>
<dbReference type="SMART" id="SM00363">
    <property type="entry name" value="S4"/>
    <property type="match status" value="1"/>
</dbReference>
<gene>
    <name evidence="3" type="ORF">ACFQ3N_06530</name>
</gene>
<dbReference type="SUPFAM" id="SSF55174">
    <property type="entry name" value="Alpha-L RNA-binding motif"/>
    <property type="match status" value="1"/>
</dbReference>
<dbReference type="RefSeq" id="WP_390360683.1">
    <property type="nucleotide sequence ID" value="NZ_JBHTKJ010000012.1"/>
</dbReference>
<dbReference type="PANTHER" id="PTHR13633">
    <property type="entry name" value="MITOCHONDRIAL TRANSCRIPTION RESCUE FACTOR 1"/>
    <property type="match status" value="1"/>
</dbReference>
<dbReference type="Proteomes" id="UP001597040">
    <property type="component" value="Unassembled WGS sequence"/>
</dbReference>
<evidence type="ECO:0000313" key="3">
    <source>
        <dbReference type="EMBL" id="MFD1038064.1"/>
    </source>
</evidence>
<dbReference type="Pfam" id="PF01479">
    <property type="entry name" value="S4"/>
    <property type="match status" value="1"/>
</dbReference>
<dbReference type="Gene3D" id="3.30.1370.160">
    <property type="match status" value="1"/>
</dbReference>
<dbReference type="Gene3D" id="3.10.290.10">
    <property type="entry name" value="RNA-binding S4 domain"/>
    <property type="match status" value="1"/>
</dbReference>